<protein>
    <submittedName>
        <fullName evidence="1">Uncharacterized protein</fullName>
    </submittedName>
</protein>
<dbReference type="Proteomes" id="UP000828048">
    <property type="component" value="Chromosome 2"/>
</dbReference>
<gene>
    <name evidence="1" type="ORF">Vadar_020898</name>
</gene>
<comment type="caution">
    <text evidence="1">The sequence shown here is derived from an EMBL/GenBank/DDBJ whole genome shotgun (WGS) entry which is preliminary data.</text>
</comment>
<accession>A0ACB7X2W4</accession>
<dbReference type="EMBL" id="CM037152">
    <property type="protein sequence ID" value="KAH7834914.1"/>
    <property type="molecule type" value="Genomic_DNA"/>
</dbReference>
<evidence type="ECO:0000313" key="1">
    <source>
        <dbReference type="EMBL" id="KAH7834914.1"/>
    </source>
</evidence>
<proteinExistence type="predicted"/>
<sequence>MGMEASSAGLKIQPRAKYPCRCALTKLLPFLLILFTLLIICHFTASPFTNPSSPSWPFPNLYNPTYSSQSKLVESLTAKLKDSITFLPLKDLRYSNSPMEGNTWFMSSLNSTIEENEPKYLYFPSNSSKGRVLCFKGSHSSDGTKNSYALAWPEALPPSATLLEGLTFVSNTYWNHDNILHGLNAIAPFVSWSMKNQCMKPSRWVLLHWGEVEPKMGSWVRNLAKALFGDVGVEIFGKGDGPYCFEKAVVMRHDLEGIGAQKKLKVFELLRCKAREACGVDPMEMKERGVPTIRMTLLLRRGARSFKNEEVVKSLFRKECERVEGCVLSVIQSDGLSFCDQVRAMTNTDILVSPHGAQQTNMLFMERGSSVMEFFPKGWLEHAGIGQYIYHWMATDTGMKHQGAWRDSVGEECPNPKQELECFFFHKDKKIGRNETYFAEWARKVLNEVRITKLEQASKKYVRLSGCEC</sequence>
<name>A0ACB7X2W4_9ERIC</name>
<keyword evidence="2" id="KW-1185">Reference proteome</keyword>
<reference evidence="1 2" key="1">
    <citation type="journal article" date="2021" name="Hortic Res">
        <title>High-quality reference genome and annotation aids understanding of berry development for evergreen blueberry (Vaccinium darrowii).</title>
        <authorList>
            <person name="Yu J."/>
            <person name="Hulse-Kemp A.M."/>
            <person name="Babiker E."/>
            <person name="Staton M."/>
        </authorList>
    </citation>
    <scope>NUCLEOTIDE SEQUENCE [LARGE SCALE GENOMIC DNA]</scope>
    <source>
        <strain evidence="2">cv. NJ 8807/NJ 8810</strain>
        <tissue evidence="1">Young leaf</tissue>
    </source>
</reference>
<evidence type="ECO:0000313" key="2">
    <source>
        <dbReference type="Proteomes" id="UP000828048"/>
    </source>
</evidence>
<organism evidence="1 2">
    <name type="scientific">Vaccinium darrowii</name>
    <dbReference type="NCBI Taxonomy" id="229202"/>
    <lineage>
        <taxon>Eukaryota</taxon>
        <taxon>Viridiplantae</taxon>
        <taxon>Streptophyta</taxon>
        <taxon>Embryophyta</taxon>
        <taxon>Tracheophyta</taxon>
        <taxon>Spermatophyta</taxon>
        <taxon>Magnoliopsida</taxon>
        <taxon>eudicotyledons</taxon>
        <taxon>Gunneridae</taxon>
        <taxon>Pentapetalae</taxon>
        <taxon>asterids</taxon>
        <taxon>Ericales</taxon>
        <taxon>Ericaceae</taxon>
        <taxon>Vaccinioideae</taxon>
        <taxon>Vaccinieae</taxon>
        <taxon>Vaccinium</taxon>
    </lineage>
</organism>